<dbReference type="NCBIfam" id="TIGR02937">
    <property type="entry name" value="sigma70-ECF"/>
    <property type="match status" value="1"/>
</dbReference>
<evidence type="ECO:0000256" key="3">
    <source>
        <dbReference type="ARBA" id="ARBA00023082"/>
    </source>
</evidence>
<dbReference type="EMBL" id="QTJU01000004">
    <property type="protein sequence ID" value="RFM27823.1"/>
    <property type="molecule type" value="Genomic_DNA"/>
</dbReference>
<dbReference type="InterPro" id="IPR039425">
    <property type="entry name" value="RNA_pol_sigma-70-like"/>
</dbReference>
<dbReference type="GO" id="GO:0003677">
    <property type="term" value="F:DNA binding"/>
    <property type="evidence" value="ECO:0007669"/>
    <property type="project" value="InterPro"/>
</dbReference>
<keyword evidence="4" id="KW-0804">Transcription</keyword>
<evidence type="ECO:0000259" key="7">
    <source>
        <dbReference type="Pfam" id="PF08281"/>
    </source>
</evidence>
<dbReference type="InterPro" id="IPR013324">
    <property type="entry name" value="RNA_pol_sigma_r3/r4-like"/>
</dbReference>
<name>A0A3E1NIQ8_9BACT</name>
<feature type="domain" description="RNA polymerase sigma factor 70 region 4 type 2" evidence="7">
    <location>
        <begin position="149"/>
        <end position="200"/>
    </location>
</feature>
<dbReference type="InterPro" id="IPR014284">
    <property type="entry name" value="RNA_pol_sigma-70_dom"/>
</dbReference>
<dbReference type="InterPro" id="IPR036388">
    <property type="entry name" value="WH-like_DNA-bd_sf"/>
</dbReference>
<dbReference type="AlphaFoldDB" id="A0A3E1NIQ8"/>
<dbReference type="Pfam" id="PF08281">
    <property type="entry name" value="Sigma70_r4_2"/>
    <property type="match status" value="1"/>
</dbReference>
<keyword evidence="5" id="KW-0812">Transmembrane</keyword>
<evidence type="ECO:0000256" key="4">
    <source>
        <dbReference type="ARBA" id="ARBA00023163"/>
    </source>
</evidence>
<proteinExistence type="inferred from homology"/>
<gene>
    <name evidence="8" type="ORF">DXN05_14100</name>
</gene>
<sequence length="217" mass="25004">MRLPFKLPAYVPITATAQLLCCFPILLLHFNLLKVDIINALQQGDQVVFEEVYHQYHERVYFYVWQKTQSAYIAEEATQLTFVKLWQYRAALTAEQQLFTQIFRIARTTMIDLLRKQYNSRNLVQQQPAQATAANDVWQQLAGKEIQASLLAAIEQMPPVRKQVFILSRLQGLSHQEIAGRLSISVKTVEGHITLALKDLRKYLPALIVLGAAFWLY</sequence>
<evidence type="ECO:0000256" key="2">
    <source>
        <dbReference type="ARBA" id="ARBA00023015"/>
    </source>
</evidence>
<organism evidence="8 9">
    <name type="scientific">Deminuibacter soli</name>
    <dbReference type="NCBI Taxonomy" id="2291815"/>
    <lineage>
        <taxon>Bacteria</taxon>
        <taxon>Pseudomonadati</taxon>
        <taxon>Bacteroidota</taxon>
        <taxon>Chitinophagia</taxon>
        <taxon>Chitinophagales</taxon>
        <taxon>Chitinophagaceae</taxon>
        <taxon>Deminuibacter</taxon>
    </lineage>
</organism>
<dbReference type="PANTHER" id="PTHR43133">
    <property type="entry name" value="RNA POLYMERASE ECF-TYPE SIGMA FACTO"/>
    <property type="match status" value="1"/>
</dbReference>
<feature type="transmembrane region" description="Helical" evidence="5">
    <location>
        <begin position="7"/>
        <end position="30"/>
    </location>
</feature>
<evidence type="ECO:0000256" key="5">
    <source>
        <dbReference type="SAM" id="Phobius"/>
    </source>
</evidence>
<keyword evidence="5" id="KW-1133">Transmembrane helix</keyword>
<dbReference type="GO" id="GO:0016987">
    <property type="term" value="F:sigma factor activity"/>
    <property type="evidence" value="ECO:0007669"/>
    <property type="project" value="UniProtKB-KW"/>
</dbReference>
<dbReference type="Gene3D" id="1.10.10.10">
    <property type="entry name" value="Winged helix-like DNA-binding domain superfamily/Winged helix DNA-binding domain"/>
    <property type="match status" value="1"/>
</dbReference>
<feature type="domain" description="RNA polymerase sigma-70 region 2" evidence="6">
    <location>
        <begin position="53"/>
        <end position="117"/>
    </location>
</feature>
<dbReference type="Gene3D" id="1.10.1740.10">
    <property type="match status" value="1"/>
</dbReference>
<reference evidence="8 9" key="1">
    <citation type="submission" date="2018-08" db="EMBL/GenBank/DDBJ databases">
        <title>Chitinophagaceae sp. K23C18032701, a novel bacterium isolated from forest soil.</title>
        <authorList>
            <person name="Wang C."/>
        </authorList>
    </citation>
    <scope>NUCLEOTIDE SEQUENCE [LARGE SCALE GENOMIC DNA]</scope>
    <source>
        <strain evidence="8 9">K23C18032701</strain>
    </source>
</reference>
<dbReference type="Pfam" id="PF04542">
    <property type="entry name" value="Sigma70_r2"/>
    <property type="match status" value="1"/>
</dbReference>
<dbReference type="SUPFAM" id="SSF88946">
    <property type="entry name" value="Sigma2 domain of RNA polymerase sigma factors"/>
    <property type="match status" value="1"/>
</dbReference>
<evidence type="ECO:0008006" key="10">
    <source>
        <dbReference type="Google" id="ProtNLM"/>
    </source>
</evidence>
<comment type="caution">
    <text evidence="8">The sequence shown here is derived from an EMBL/GenBank/DDBJ whole genome shotgun (WGS) entry which is preliminary data.</text>
</comment>
<accession>A0A3E1NIQ8</accession>
<comment type="similarity">
    <text evidence="1">Belongs to the sigma-70 factor family. ECF subfamily.</text>
</comment>
<dbReference type="InterPro" id="IPR013249">
    <property type="entry name" value="RNA_pol_sigma70_r4_t2"/>
</dbReference>
<evidence type="ECO:0000313" key="9">
    <source>
        <dbReference type="Proteomes" id="UP000261284"/>
    </source>
</evidence>
<dbReference type="Proteomes" id="UP000261284">
    <property type="component" value="Unassembled WGS sequence"/>
</dbReference>
<evidence type="ECO:0000259" key="6">
    <source>
        <dbReference type="Pfam" id="PF04542"/>
    </source>
</evidence>
<keyword evidence="2" id="KW-0805">Transcription regulation</keyword>
<dbReference type="SUPFAM" id="SSF88659">
    <property type="entry name" value="Sigma3 and sigma4 domains of RNA polymerase sigma factors"/>
    <property type="match status" value="1"/>
</dbReference>
<keyword evidence="9" id="KW-1185">Reference proteome</keyword>
<evidence type="ECO:0000313" key="8">
    <source>
        <dbReference type="EMBL" id="RFM27823.1"/>
    </source>
</evidence>
<keyword evidence="3" id="KW-0731">Sigma factor</keyword>
<dbReference type="GO" id="GO:0006352">
    <property type="term" value="P:DNA-templated transcription initiation"/>
    <property type="evidence" value="ECO:0007669"/>
    <property type="project" value="InterPro"/>
</dbReference>
<dbReference type="InterPro" id="IPR013325">
    <property type="entry name" value="RNA_pol_sigma_r2"/>
</dbReference>
<protein>
    <recommendedName>
        <fullName evidence="10">RNA polymerase sigma-70 factor</fullName>
    </recommendedName>
</protein>
<dbReference type="PANTHER" id="PTHR43133:SF46">
    <property type="entry name" value="RNA POLYMERASE SIGMA-70 FACTOR ECF SUBFAMILY"/>
    <property type="match status" value="1"/>
</dbReference>
<evidence type="ECO:0000256" key="1">
    <source>
        <dbReference type="ARBA" id="ARBA00010641"/>
    </source>
</evidence>
<keyword evidence="5" id="KW-0472">Membrane</keyword>
<dbReference type="InterPro" id="IPR007627">
    <property type="entry name" value="RNA_pol_sigma70_r2"/>
</dbReference>